<keyword evidence="1" id="KW-1133">Transmembrane helix</keyword>
<feature type="transmembrane region" description="Helical" evidence="1">
    <location>
        <begin position="29"/>
        <end position="46"/>
    </location>
</feature>
<keyword evidence="2" id="KW-0732">Signal</keyword>
<feature type="chain" id="PRO_5038466309" description="DUF4233 domain-containing protein" evidence="2">
    <location>
        <begin position="23"/>
        <end position="123"/>
    </location>
</feature>
<protein>
    <recommendedName>
        <fullName evidence="5">DUF4233 domain-containing protein</fullName>
    </recommendedName>
</protein>
<keyword evidence="4" id="KW-1185">Reference proteome</keyword>
<evidence type="ECO:0000256" key="1">
    <source>
        <dbReference type="SAM" id="Phobius"/>
    </source>
</evidence>
<keyword evidence="1" id="KW-0472">Membrane</keyword>
<dbReference type="Proteomes" id="UP000427071">
    <property type="component" value="Chromosome"/>
</dbReference>
<reference evidence="4" key="1">
    <citation type="submission" date="2019-11" db="EMBL/GenBank/DDBJ databases">
        <title>Complete genome sequence of Corynebacterium kalinowskii 1959, a novel Corynebacterium species isolated from soil of a small paddock in Vilsendorf, Germany.</title>
        <authorList>
            <person name="Schaffert L."/>
            <person name="Ruwe M."/>
            <person name="Milse J."/>
            <person name="Hanuschka K."/>
            <person name="Ortseifen V."/>
            <person name="Droste J."/>
            <person name="Brandt D."/>
            <person name="Schlueter L."/>
            <person name="Kutter Y."/>
            <person name="Vinke S."/>
            <person name="Viehoefer P."/>
            <person name="Jacob L."/>
            <person name="Luebke N.-C."/>
            <person name="Schulte-Berndt E."/>
            <person name="Hain C."/>
            <person name="Linder M."/>
            <person name="Schmidt P."/>
            <person name="Wollenschlaeger L."/>
            <person name="Luttermann T."/>
            <person name="Thieme E."/>
            <person name="Hassa J."/>
            <person name="Haak M."/>
            <person name="Wittchen M."/>
            <person name="Mentz A."/>
            <person name="Persicke M."/>
            <person name="Busche T."/>
            <person name="Ruckert C."/>
        </authorList>
    </citation>
    <scope>NUCLEOTIDE SEQUENCE [LARGE SCALE GENOMIC DNA]</scope>
    <source>
        <strain evidence="4">1959</strain>
    </source>
</reference>
<dbReference type="KEGG" id="ckw:CKALI_01325"/>
<proteinExistence type="predicted"/>
<feature type="signal peptide" evidence="2">
    <location>
        <begin position="1"/>
        <end position="22"/>
    </location>
</feature>
<sequence length="123" mass="13874">MPKFVFFLCEAALLATVPAAYAFDVDMVALVARVLCVALLAASFWLSTKDDRFFAFGFLQALVFGAVWSAQVFGVLPLPILWAMYAVFALEIMLRLMAHRVDWQVRLPGEYVAPHNHRQLTHN</sequence>
<dbReference type="EMBL" id="CP046452">
    <property type="protein sequence ID" value="QGU01164.1"/>
    <property type="molecule type" value="Genomic_DNA"/>
</dbReference>
<dbReference type="AlphaFoldDB" id="A0A6B8VHU3"/>
<evidence type="ECO:0000256" key="2">
    <source>
        <dbReference type="SAM" id="SignalP"/>
    </source>
</evidence>
<dbReference type="RefSeq" id="WP_156191593.1">
    <property type="nucleotide sequence ID" value="NZ_CP046452.1"/>
</dbReference>
<evidence type="ECO:0008006" key="5">
    <source>
        <dbReference type="Google" id="ProtNLM"/>
    </source>
</evidence>
<name>A0A6B8VHU3_9CORY</name>
<accession>A0A6B8VHU3</accession>
<organism evidence="3 4">
    <name type="scientific">Corynebacterium kalinowskii</name>
    <dbReference type="NCBI Taxonomy" id="2675216"/>
    <lineage>
        <taxon>Bacteria</taxon>
        <taxon>Bacillati</taxon>
        <taxon>Actinomycetota</taxon>
        <taxon>Actinomycetes</taxon>
        <taxon>Mycobacteriales</taxon>
        <taxon>Corynebacteriaceae</taxon>
        <taxon>Corynebacterium</taxon>
    </lineage>
</organism>
<evidence type="ECO:0000313" key="4">
    <source>
        <dbReference type="Proteomes" id="UP000427071"/>
    </source>
</evidence>
<gene>
    <name evidence="3" type="ORF">CKALI_01325</name>
</gene>
<keyword evidence="1" id="KW-0812">Transmembrane</keyword>
<evidence type="ECO:0000313" key="3">
    <source>
        <dbReference type="EMBL" id="QGU01164.1"/>
    </source>
</evidence>